<keyword evidence="4" id="KW-0804">Transcription</keyword>
<evidence type="ECO:0000256" key="4">
    <source>
        <dbReference type="ARBA" id="ARBA00023163"/>
    </source>
</evidence>
<dbReference type="CDD" id="cd08432">
    <property type="entry name" value="PBP2_GcdR_TrpI_HvrB_AmpR_like"/>
    <property type="match status" value="1"/>
</dbReference>
<dbReference type="NCBIfam" id="NF008352">
    <property type="entry name" value="PRK11139.1"/>
    <property type="match status" value="1"/>
</dbReference>
<dbReference type="InterPro" id="IPR058163">
    <property type="entry name" value="LysR-type_TF_proteobact-type"/>
</dbReference>
<dbReference type="InterPro" id="IPR000847">
    <property type="entry name" value="LysR_HTH_N"/>
</dbReference>
<evidence type="ECO:0000256" key="2">
    <source>
        <dbReference type="ARBA" id="ARBA00023015"/>
    </source>
</evidence>
<dbReference type="InterPro" id="IPR036388">
    <property type="entry name" value="WH-like_DNA-bd_sf"/>
</dbReference>
<dbReference type="RefSeq" id="WP_302110600.1">
    <property type="nucleotide sequence ID" value="NZ_JAUKTR010000005.1"/>
</dbReference>
<protein>
    <submittedName>
        <fullName evidence="6">Transcriptional regulator GcvA</fullName>
    </submittedName>
</protein>
<dbReference type="Pfam" id="PF00126">
    <property type="entry name" value="HTH_1"/>
    <property type="match status" value="1"/>
</dbReference>
<dbReference type="Gene3D" id="1.10.10.10">
    <property type="entry name" value="Winged helix-like DNA-binding domain superfamily/Winged helix DNA-binding domain"/>
    <property type="match status" value="1"/>
</dbReference>
<dbReference type="SUPFAM" id="SSF46785">
    <property type="entry name" value="Winged helix' DNA-binding domain"/>
    <property type="match status" value="1"/>
</dbReference>
<proteinExistence type="inferred from homology"/>
<dbReference type="EMBL" id="JAUKTR010000005">
    <property type="protein sequence ID" value="MDO1560173.1"/>
    <property type="molecule type" value="Genomic_DNA"/>
</dbReference>
<dbReference type="Pfam" id="PF03466">
    <property type="entry name" value="LysR_substrate"/>
    <property type="match status" value="1"/>
</dbReference>
<evidence type="ECO:0000313" key="6">
    <source>
        <dbReference type="EMBL" id="MDO1560173.1"/>
    </source>
</evidence>
<keyword evidence="3" id="KW-0238">DNA-binding</keyword>
<dbReference type="PANTHER" id="PTHR30537:SF79">
    <property type="entry name" value="TRANSCRIPTIONAL REGULATOR-RELATED"/>
    <property type="match status" value="1"/>
</dbReference>
<comment type="similarity">
    <text evidence="1">Belongs to the LysR transcriptional regulatory family.</text>
</comment>
<dbReference type="PRINTS" id="PR00039">
    <property type="entry name" value="HTHLYSR"/>
</dbReference>
<reference evidence="6" key="1">
    <citation type="submission" date="2023-07" db="EMBL/GenBank/DDBJ databases">
        <title>Brevundimonas soil sp. nov., isolated from the soil of chemical plant.</title>
        <authorList>
            <person name="Wu N."/>
        </authorList>
    </citation>
    <scope>NUCLEOTIDE SEQUENCE</scope>
    <source>
        <strain evidence="6">XZ-24</strain>
    </source>
</reference>
<gene>
    <name evidence="6" type="primary">gcvA</name>
    <name evidence="6" type="ORF">Q0812_12120</name>
</gene>
<dbReference type="Gene3D" id="3.40.190.10">
    <property type="entry name" value="Periplasmic binding protein-like II"/>
    <property type="match status" value="2"/>
</dbReference>
<evidence type="ECO:0000256" key="3">
    <source>
        <dbReference type="ARBA" id="ARBA00023125"/>
    </source>
</evidence>
<dbReference type="Proteomes" id="UP001169063">
    <property type="component" value="Unassembled WGS sequence"/>
</dbReference>
<organism evidence="6 7">
    <name type="scientific">Peiella sedimenti</name>
    <dbReference type="NCBI Taxonomy" id="3061083"/>
    <lineage>
        <taxon>Bacteria</taxon>
        <taxon>Pseudomonadati</taxon>
        <taxon>Pseudomonadota</taxon>
        <taxon>Alphaproteobacteria</taxon>
        <taxon>Caulobacterales</taxon>
        <taxon>Caulobacteraceae</taxon>
        <taxon>Peiella</taxon>
    </lineage>
</organism>
<name>A0ABT8SNQ9_9CAUL</name>
<sequence length="297" mass="33561">MAHIPPLSTLRALEAAVRLRSYSRAAAELHVTHGAVSHQIRALEEQFGVKLFHRAGRGMAPTPAAERLAGEVAEAVGLLRQAVNRLEAESSPSTLVISTLSSFFRRMLAPRLDRFTSRYPSVTLDIRSEERLADFTTDGVDLALRYGEGSWPRVRADPLFQETLLPVCSPAFRDRHGIETLEDLRRVPLLRHRMRTWTLWCRIVGLEMQEPQGGLVFDDSSDMLDAAVEGLGVALARSALAQPDLRSGRLVRLFDIDHAVDWGYFVVWREDSLKRVLIERFRDWLVEEFRQAEVVAP</sequence>
<evidence type="ECO:0000313" key="7">
    <source>
        <dbReference type="Proteomes" id="UP001169063"/>
    </source>
</evidence>
<comment type="caution">
    <text evidence="6">The sequence shown here is derived from an EMBL/GenBank/DDBJ whole genome shotgun (WGS) entry which is preliminary data.</text>
</comment>
<dbReference type="PANTHER" id="PTHR30537">
    <property type="entry name" value="HTH-TYPE TRANSCRIPTIONAL REGULATOR"/>
    <property type="match status" value="1"/>
</dbReference>
<dbReference type="PROSITE" id="PS50931">
    <property type="entry name" value="HTH_LYSR"/>
    <property type="match status" value="1"/>
</dbReference>
<evidence type="ECO:0000256" key="1">
    <source>
        <dbReference type="ARBA" id="ARBA00009437"/>
    </source>
</evidence>
<keyword evidence="2" id="KW-0805">Transcription regulation</keyword>
<accession>A0ABT8SNQ9</accession>
<dbReference type="InterPro" id="IPR005119">
    <property type="entry name" value="LysR_subst-bd"/>
</dbReference>
<dbReference type="InterPro" id="IPR036390">
    <property type="entry name" value="WH_DNA-bd_sf"/>
</dbReference>
<evidence type="ECO:0000259" key="5">
    <source>
        <dbReference type="PROSITE" id="PS50931"/>
    </source>
</evidence>
<dbReference type="SUPFAM" id="SSF53850">
    <property type="entry name" value="Periplasmic binding protein-like II"/>
    <property type="match status" value="1"/>
</dbReference>
<keyword evidence="7" id="KW-1185">Reference proteome</keyword>
<feature type="domain" description="HTH lysR-type" evidence="5">
    <location>
        <begin position="5"/>
        <end position="62"/>
    </location>
</feature>